<name>A0ABS9YU83_9MYCO</name>
<organism evidence="1 2">
    <name type="scientific">Candidatus Mycolicibacterium alkanivorans</name>
    <dbReference type="NCBI Taxonomy" id="2954114"/>
    <lineage>
        <taxon>Bacteria</taxon>
        <taxon>Bacillati</taxon>
        <taxon>Actinomycetota</taxon>
        <taxon>Actinomycetes</taxon>
        <taxon>Mycobacteriales</taxon>
        <taxon>Mycobacteriaceae</taxon>
        <taxon>Mycolicibacterium</taxon>
    </lineage>
</organism>
<gene>
    <name evidence="1" type="ORF">K9U37_07610</name>
</gene>
<dbReference type="Proteomes" id="UP001139068">
    <property type="component" value="Unassembled WGS sequence"/>
</dbReference>
<evidence type="ECO:0000313" key="1">
    <source>
        <dbReference type="EMBL" id="MCI4674781.1"/>
    </source>
</evidence>
<comment type="caution">
    <text evidence="1">The sequence shown here is derived from an EMBL/GenBank/DDBJ whole genome shotgun (WGS) entry which is preliminary data.</text>
</comment>
<evidence type="ECO:0000313" key="2">
    <source>
        <dbReference type="Proteomes" id="UP001139068"/>
    </source>
</evidence>
<protein>
    <submittedName>
        <fullName evidence="1">Uncharacterized protein</fullName>
    </submittedName>
</protein>
<dbReference type="RefSeq" id="WP_243071173.1">
    <property type="nucleotide sequence ID" value="NZ_JAIVFL010000001.1"/>
</dbReference>
<dbReference type="EMBL" id="JAIVFL010000001">
    <property type="protein sequence ID" value="MCI4674781.1"/>
    <property type="molecule type" value="Genomic_DNA"/>
</dbReference>
<keyword evidence="2" id="KW-1185">Reference proteome</keyword>
<sequence>MNTIPIATISAETGVPIQTIAEQLCDAIRLNEAGLRSVPTAVSRRYLDDLRAARQAQADQHRTFMARMAELAARHPARGGIPASSGSAFADMLGADQR</sequence>
<reference evidence="1" key="1">
    <citation type="journal article" date="2022" name="ISME J.">
        <title>Identification of active gaseous-alkane degraders at natural gas seeps.</title>
        <authorList>
            <person name="Farhan Ul Haque M."/>
            <person name="Hernandez M."/>
            <person name="Crombie A.T."/>
            <person name="Murrell J.C."/>
        </authorList>
    </citation>
    <scope>NUCLEOTIDE SEQUENCE</scope>
    <source>
        <strain evidence="1">ANDR5</strain>
    </source>
</reference>
<accession>A0ABS9YU83</accession>
<proteinExistence type="predicted"/>